<evidence type="ECO:0000313" key="12">
    <source>
        <dbReference type="Proteomes" id="UP000662939"/>
    </source>
</evidence>
<dbReference type="InterPro" id="IPR011545">
    <property type="entry name" value="DEAD/DEAH_box_helicase_dom"/>
</dbReference>
<dbReference type="EMBL" id="CP070496">
    <property type="protein sequence ID" value="QSB06285.1"/>
    <property type="molecule type" value="Genomic_DNA"/>
</dbReference>
<dbReference type="SMART" id="SM00490">
    <property type="entry name" value="HELICc"/>
    <property type="match status" value="1"/>
</dbReference>
<dbReference type="GO" id="GO:0005524">
    <property type="term" value="F:ATP binding"/>
    <property type="evidence" value="ECO:0007669"/>
    <property type="project" value="UniProtKB-KW"/>
</dbReference>
<dbReference type="KEGG" id="nav:JQS30_05090"/>
<dbReference type="GO" id="GO:0003724">
    <property type="term" value="F:RNA helicase activity"/>
    <property type="evidence" value="ECO:0007669"/>
    <property type="project" value="UniProtKB-EC"/>
</dbReference>
<dbReference type="PROSITE" id="PS51192">
    <property type="entry name" value="HELICASE_ATP_BIND_1"/>
    <property type="match status" value="1"/>
</dbReference>
<comment type="catalytic activity">
    <reaction evidence="7">
        <text>ATP + H2O = ADP + phosphate + H(+)</text>
        <dbReference type="Rhea" id="RHEA:13065"/>
        <dbReference type="ChEBI" id="CHEBI:15377"/>
        <dbReference type="ChEBI" id="CHEBI:15378"/>
        <dbReference type="ChEBI" id="CHEBI:30616"/>
        <dbReference type="ChEBI" id="CHEBI:43474"/>
        <dbReference type="ChEBI" id="CHEBI:456216"/>
        <dbReference type="EC" id="3.6.4.13"/>
    </reaction>
</comment>
<feature type="region of interest" description="Disordered" evidence="8">
    <location>
        <begin position="17"/>
        <end position="40"/>
    </location>
</feature>
<dbReference type="GO" id="GO:0003723">
    <property type="term" value="F:RNA binding"/>
    <property type="evidence" value="ECO:0007669"/>
    <property type="project" value="TreeGrafter"/>
</dbReference>
<keyword evidence="4 11" id="KW-0378">Hydrolase</keyword>
<dbReference type="InterPro" id="IPR027417">
    <property type="entry name" value="P-loop_NTPase"/>
</dbReference>
<keyword evidence="6" id="KW-0067">ATP-binding</keyword>
<dbReference type="SMART" id="SM00382">
    <property type="entry name" value="AAA"/>
    <property type="match status" value="1"/>
</dbReference>
<dbReference type="PROSITE" id="PS51194">
    <property type="entry name" value="HELICASE_CTER"/>
    <property type="match status" value="1"/>
</dbReference>
<dbReference type="CDD" id="cd18791">
    <property type="entry name" value="SF2_C_RHA"/>
    <property type="match status" value="1"/>
</dbReference>
<evidence type="ECO:0000256" key="5">
    <source>
        <dbReference type="ARBA" id="ARBA00022806"/>
    </source>
</evidence>
<name>A0A895XSR3_9ACTN</name>
<evidence type="ECO:0000256" key="2">
    <source>
        <dbReference type="ARBA" id="ARBA00012552"/>
    </source>
</evidence>
<dbReference type="Pfam" id="PF00270">
    <property type="entry name" value="DEAD"/>
    <property type="match status" value="1"/>
</dbReference>
<dbReference type="NCBIfam" id="TIGR01967">
    <property type="entry name" value="DEAH_box_HrpA"/>
    <property type="match status" value="1"/>
</dbReference>
<accession>A0A895XSR3</accession>
<dbReference type="PANTHER" id="PTHR18934:SF99">
    <property type="entry name" value="ATP-DEPENDENT RNA HELICASE DHX37-RELATED"/>
    <property type="match status" value="1"/>
</dbReference>
<evidence type="ECO:0000259" key="9">
    <source>
        <dbReference type="PROSITE" id="PS51192"/>
    </source>
</evidence>
<dbReference type="SMART" id="SM00487">
    <property type="entry name" value="DEXDc"/>
    <property type="match status" value="1"/>
</dbReference>
<dbReference type="Proteomes" id="UP000662939">
    <property type="component" value="Chromosome"/>
</dbReference>
<protein>
    <recommendedName>
        <fullName evidence="2">RNA helicase</fullName>
        <ecNumber evidence="2">3.6.4.13</ecNumber>
    </recommendedName>
</protein>
<evidence type="ECO:0000256" key="1">
    <source>
        <dbReference type="ARBA" id="ARBA00008792"/>
    </source>
</evidence>
<evidence type="ECO:0000256" key="7">
    <source>
        <dbReference type="ARBA" id="ARBA00047984"/>
    </source>
</evidence>
<dbReference type="NCBIfam" id="NF008348">
    <property type="entry name" value="PRK11131.1"/>
    <property type="match status" value="1"/>
</dbReference>
<keyword evidence="12" id="KW-1185">Reference proteome</keyword>
<dbReference type="FunFam" id="3.40.50.300:FF:000575">
    <property type="entry name" value="ATP-dependent helicase hrpA"/>
    <property type="match status" value="1"/>
</dbReference>
<evidence type="ECO:0000259" key="10">
    <source>
        <dbReference type="PROSITE" id="PS51194"/>
    </source>
</evidence>
<dbReference type="Pfam" id="PF00271">
    <property type="entry name" value="Helicase_C"/>
    <property type="match status" value="1"/>
</dbReference>
<gene>
    <name evidence="11" type="primary">hrpA</name>
    <name evidence="11" type="ORF">JQS30_05090</name>
</gene>
<feature type="domain" description="Helicase C-terminal" evidence="10">
    <location>
        <begin position="267"/>
        <end position="437"/>
    </location>
</feature>
<keyword evidence="3" id="KW-0547">Nucleotide-binding</keyword>
<dbReference type="InterPro" id="IPR048333">
    <property type="entry name" value="HA2_WH"/>
</dbReference>
<evidence type="ECO:0000256" key="8">
    <source>
        <dbReference type="SAM" id="MobiDB-lite"/>
    </source>
</evidence>
<dbReference type="SUPFAM" id="SSF52540">
    <property type="entry name" value="P-loop containing nucleoside triphosphate hydrolases"/>
    <property type="match status" value="1"/>
</dbReference>
<dbReference type="InterPro" id="IPR003593">
    <property type="entry name" value="AAA+_ATPase"/>
</dbReference>
<dbReference type="Pfam" id="PF04408">
    <property type="entry name" value="WHD_HA2"/>
    <property type="match status" value="1"/>
</dbReference>
<organism evidence="11 12">
    <name type="scientific">Natronoglycomyces albus</name>
    <dbReference type="NCBI Taxonomy" id="2811108"/>
    <lineage>
        <taxon>Bacteria</taxon>
        <taxon>Bacillati</taxon>
        <taxon>Actinomycetota</taxon>
        <taxon>Actinomycetes</taxon>
        <taxon>Glycomycetales</taxon>
        <taxon>Glycomycetaceae</taxon>
        <taxon>Natronoglycomyces</taxon>
    </lineage>
</organism>
<dbReference type="EC" id="3.6.4.13" evidence="2"/>
<dbReference type="InterPro" id="IPR010222">
    <property type="entry name" value="RNA_helicase_HrpA"/>
</dbReference>
<dbReference type="CDD" id="cd17989">
    <property type="entry name" value="DEXHc_HrpA"/>
    <property type="match status" value="1"/>
</dbReference>
<dbReference type="FunFam" id="3.40.50.300:FF:000439">
    <property type="entry name" value="ATP-dependent RNA helicase HrpA"/>
    <property type="match status" value="1"/>
</dbReference>
<dbReference type="Pfam" id="PF21010">
    <property type="entry name" value="HA2_C"/>
    <property type="match status" value="1"/>
</dbReference>
<dbReference type="Pfam" id="PF07717">
    <property type="entry name" value="OB_NTP_bind"/>
    <property type="match status" value="1"/>
</dbReference>
<proteinExistence type="inferred from homology"/>
<evidence type="ECO:0000256" key="4">
    <source>
        <dbReference type="ARBA" id="ARBA00022801"/>
    </source>
</evidence>
<dbReference type="InterPro" id="IPR024590">
    <property type="entry name" value="HrpA_C"/>
</dbReference>
<dbReference type="InterPro" id="IPR007502">
    <property type="entry name" value="Helicase-assoc_dom"/>
</dbReference>
<dbReference type="Gene3D" id="1.20.120.1080">
    <property type="match status" value="1"/>
</dbReference>
<sequence length="1302" mass="146177">MPRRCVSWIIVMSAPEKKRGNGARRRAHSRSRPPARPRFSDETIQARAAAVPSITYPAELPVSQRRDDIAKAIEDNQVVIIAGETGSGKTTQIPKICLELGRGVTGMIGHTQPRRIAARSVAERIAEELNSPLGEAVGWKVRFSDRVSDSSYIKLMTDGILLTELQHDRMLSAYDTIIIDEAHERSLNIDFILGCLKQLLPKRPDLKVIVTSATIDPERFATHFCDRNGRPAPILEVSGRTYPVEIRYRPLEAPDEEGQEDSEPRDQIDAILDAVNELSRIDSGDILVFLSGEQEIRDTAEALEKAHLRHTEVVPLYARLSAEEQHRVFKPHTGRRIVLATNVAETSLTVPGIRYVIDPGFARISRYSARTKVQRLPIEAISQASANQRAGRCGRVAEGVCIRLYSEEDFLARPEFTDAEILRTNLASVILQMTAAKLGKVETFPFVDAPDERNIKDGTELLFELGALELRKGQPPRLTKLGRQISRLPIDPRLARMILQAKEEGCVHEVTVIAAALSIQDPRERPSDKKQAADASHARFADPTSDFLAYLNLWKYLEDEKRSRSGSGFRRMCKKEFLHYLRIREWQDLYRQINGGLKSLKIANREVAQNRAGRRETAEAGTVDTERLHTALLAGLLSHVGLKEADKREYLGARNAKFAVFPGSSLFKKQPRWVVAAELVETSRLWGRICARIEPEWIEPLATHVTKRTYSEPHWSKKAGAVLGYERVTLYGVPIVARRKVNFGRIDQALSRELFIRGALVEGEWETHHEFFQANRNLLAEVEDLENRVRRRDLLSDEQTLFDFYDARLPADIVSERHFDSWWKQAKRETPDLLNFEYSLLVADRAEGISKENYPSQWTSENIDLDLAYEFDPGKATDGITVEVPLDALPQLDQDSFTWNVPGMREELAASLIRSLPKGLRRNFVPAPDFAVAAVARMDPASGKPMTAALSETLRAMTGVIVPEDAYDVTKIPGHLQMTYQVTDEDGTVVATGKELGALQRQLAPKAHEAMAEAAPELEREGLTTWDFDHLPQLHETPRKGYVAKAYPALADRGNTVSVTCFATEAEQSANMWAGTRRLLQLNIPDPHIKEALTRAETLNLAASAYPSAEALLDDCRRCVLDKILIEAGGPAWDQEGFAALLKRARPELAAESVAVARKVAAILQQARAARKLLEGKFSFDMLPALSDMKTQLDALVGSEGFVGATGWWRLDDLQRYIKGIVARAQRLPRDVEADRRRMEQVVGLCAERDRLASARPHALRTAEGQELRWMIEELRVSLFAQELGTRYQVSEKRVRRLLQAL</sequence>
<feature type="domain" description="Helicase ATP-binding" evidence="9">
    <location>
        <begin position="70"/>
        <end position="233"/>
    </location>
</feature>
<dbReference type="InterPro" id="IPR011709">
    <property type="entry name" value="DEAD-box_helicase_OB_fold"/>
</dbReference>
<reference evidence="11" key="1">
    <citation type="submission" date="2021-02" db="EMBL/GenBank/DDBJ databases">
        <title>Natronoglycomyces albus gen. nov., sp. nov, a haloalkaliphilic actinobacterium from a soda solonchak soil.</title>
        <authorList>
            <person name="Sorokin D.Y."/>
            <person name="Khijniak T.V."/>
            <person name="Zakharycheva A.P."/>
            <person name="Boueva O.V."/>
            <person name="Ariskina E.V."/>
            <person name="Hahnke R.L."/>
            <person name="Bunk B."/>
            <person name="Sproer C."/>
            <person name="Schumann P."/>
            <person name="Evtushenko L.I."/>
            <person name="Kublanov I.V."/>
        </authorList>
    </citation>
    <scope>NUCLEOTIDE SEQUENCE</scope>
    <source>
        <strain evidence="11">DSM 106290</strain>
    </source>
</reference>
<dbReference type="Pfam" id="PF11898">
    <property type="entry name" value="DUF3418"/>
    <property type="match status" value="1"/>
</dbReference>
<evidence type="ECO:0000256" key="6">
    <source>
        <dbReference type="ARBA" id="ARBA00022840"/>
    </source>
</evidence>
<keyword evidence="5 11" id="KW-0347">Helicase</keyword>
<comment type="similarity">
    <text evidence="1">Belongs to the DEAD box helicase family. DEAH subfamily.</text>
</comment>
<evidence type="ECO:0000256" key="3">
    <source>
        <dbReference type="ARBA" id="ARBA00022741"/>
    </source>
</evidence>
<dbReference type="SMART" id="SM00847">
    <property type="entry name" value="HA2"/>
    <property type="match status" value="1"/>
</dbReference>
<dbReference type="GO" id="GO:0016787">
    <property type="term" value="F:hydrolase activity"/>
    <property type="evidence" value="ECO:0007669"/>
    <property type="project" value="UniProtKB-KW"/>
</dbReference>
<dbReference type="Gene3D" id="3.40.50.300">
    <property type="entry name" value="P-loop containing nucleotide triphosphate hydrolases"/>
    <property type="match status" value="2"/>
</dbReference>
<dbReference type="FunFam" id="1.20.120.1080:FF:000005">
    <property type="entry name" value="ATP-dependent helicase HrpA"/>
    <property type="match status" value="1"/>
</dbReference>
<feature type="compositionally biased region" description="Basic residues" evidence="8">
    <location>
        <begin position="20"/>
        <end position="35"/>
    </location>
</feature>
<dbReference type="InterPro" id="IPR014001">
    <property type="entry name" value="Helicase_ATP-bd"/>
</dbReference>
<dbReference type="InterPro" id="IPR001650">
    <property type="entry name" value="Helicase_C-like"/>
</dbReference>
<dbReference type="PANTHER" id="PTHR18934">
    <property type="entry name" value="ATP-DEPENDENT RNA HELICASE"/>
    <property type="match status" value="1"/>
</dbReference>
<evidence type="ECO:0000313" key="11">
    <source>
        <dbReference type="EMBL" id="QSB06285.1"/>
    </source>
</evidence>